<dbReference type="VEuPathDB" id="TrichDB:TVAGG3_0359740"/>
<dbReference type="AlphaFoldDB" id="A2EPW3"/>
<dbReference type="InParanoid" id="A2EPW3"/>
<protein>
    <recommendedName>
        <fullName evidence="3">Protein kinase domain-containing protein</fullName>
    </recommendedName>
</protein>
<evidence type="ECO:0000313" key="2">
    <source>
        <dbReference type="Proteomes" id="UP000001542"/>
    </source>
</evidence>
<sequence length="176" mass="20694">MIYDTTIRAKNIGTVYKTLKIIQDSTTESLNDRLLKESINKFDIMHNLTFILSRIQILHQSNIPYGFINELYITNDFKLQPLPLLYDIPAIFINSSRMELLSVPKQSFSLSHDVFDLGKLIYTLSKQGKVIYNNIEDNLISGTPFLIKELMNKDERQRPKLDDELVRRILYYFENR</sequence>
<proteinExistence type="predicted"/>
<keyword evidence="2" id="KW-1185">Reference proteome</keyword>
<gene>
    <name evidence="1" type="ORF">TVAG_336930</name>
</gene>
<evidence type="ECO:0008006" key="3">
    <source>
        <dbReference type="Google" id="ProtNLM"/>
    </source>
</evidence>
<evidence type="ECO:0000313" key="1">
    <source>
        <dbReference type="EMBL" id="EAY05301.1"/>
    </source>
</evidence>
<dbReference type="VEuPathDB" id="TrichDB:TVAG_336930"/>
<accession>A2EPW3</accession>
<reference evidence="1" key="1">
    <citation type="submission" date="2006-10" db="EMBL/GenBank/DDBJ databases">
        <authorList>
            <person name="Amadeo P."/>
            <person name="Zhao Q."/>
            <person name="Wortman J."/>
            <person name="Fraser-Liggett C."/>
            <person name="Carlton J."/>
        </authorList>
    </citation>
    <scope>NUCLEOTIDE SEQUENCE</scope>
    <source>
        <strain evidence="1">G3</strain>
    </source>
</reference>
<dbReference type="RefSeq" id="XP_001317524.1">
    <property type="nucleotide sequence ID" value="XM_001317489.1"/>
</dbReference>
<organism evidence="1 2">
    <name type="scientific">Trichomonas vaginalis (strain ATCC PRA-98 / G3)</name>
    <dbReference type="NCBI Taxonomy" id="412133"/>
    <lineage>
        <taxon>Eukaryota</taxon>
        <taxon>Metamonada</taxon>
        <taxon>Parabasalia</taxon>
        <taxon>Trichomonadida</taxon>
        <taxon>Trichomonadidae</taxon>
        <taxon>Trichomonas</taxon>
    </lineage>
</organism>
<name>A2EPW3_TRIV3</name>
<dbReference type="KEGG" id="tva:4763167"/>
<reference evidence="1" key="2">
    <citation type="journal article" date="2007" name="Science">
        <title>Draft genome sequence of the sexually transmitted pathogen Trichomonas vaginalis.</title>
        <authorList>
            <person name="Carlton J.M."/>
            <person name="Hirt R.P."/>
            <person name="Silva J.C."/>
            <person name="Delcher A.L."/>
            <person name="Schatz M."/>
            <person name="Zhao Q."/>
            <person name="Wortman J.R."/>
            <person name="Bidwell S.L."/>
            <person name="Alsmark U.C.M."/>
            <person name="Besteiro S."/>
            <person name="Sicheritz-Ponten T."/>
            <person name="Noel C.J."/>
            <person name="Dacks J.B."/>
            <person name="Foster P.G."/>
            <person name="Simillion C."/>
            <person name="Van de Peer Y."/>
            <person name="Miranda-Saavedra D."/>
            <person name="Barton G.J."/>
            <person name="Westrop G.D."/>
            <person name="Mueller S."/>
            <person name="Dessi D."/>
            <person name="Fiori P.L."/>
            <person name="Ren Q."/>
            <person name="Paulsen I."/>
            <person name="Zhang H."/>
            <person name="Bastida-Corcuera F.D."/>
            <person name="Simoes-Barbosa A."/>
            <person name="Brown M.T."/>
            <person name="Hayes R.D."/>
            <person name="Mukherjee M."/>
            <person name="Okumura C.Y."/>
            <person name="Schneider R."/>
            <person name="Smith A.J."/>
            <person name="Vanacova S."/>
            <person name="Villalvazo M."/>
            <person name="Haas B.J."/>
            <person name="Pertea M."/>
            <person name="Feldblyum T.V."/>
            <person name="Utterback T.R."/>
            <person name="Shu C.L."/>
            <person name="Osoegawa K."/>
            <person name="de Jong P.J."/>
            <person name="Hrdy I."/>
            <person name="Horvathova L."/>
            <person name="Zubacova Z."/>
            <person name="Dolezal P."/>
            <person name="Malik S.B."/>
            <person name="Logsdon J.M. Jr."/>
            <person name="Henze K."/>
            <person name="Gupta A."/>
            <person name="Wang C.C."/>
            <person name="Dunne R.L."/>
            <person name="Upcroft J.A."/>
            <person name="Upcroft P."/>
            <person name="White O."/>
            <person name="Salzberg S.L."/>
            <person name="Tang P."/>
            <person name="Chiu C.-H."/>
            <person name="Lee Y.-S."/>
            <person name="Embley T.M."/>
            <person name="Coombs G.H."/>
            <person name="Mottram J.C."/>
            <person name="Tachezy J."/>
            <person name="Fraser-Liggett C.M."/>
            <person name="Johnson P.J."/>
        </authorList>
    </citation>
    <scope>NUCLEOTIDE SEQUENCE [LARGE SCALE GENOMIC DNA]</scope>
    <source>
        <strain evidence="1">G3</strain>
    </source>
</reference>
<dbReference type="EMBL" id="DS113452">
    <property type="protein sequence ID" value="EAY05301.1"/>
    <property type="molecule type" value="Genomic_DNA"/>
</dbReference>
<dbReference type="Proteomes" id="UP000001542">
    <property type="component" value="Unassembled WGS sequence"/>
</dbReference>